<gene>
    <name evidence="5" type="primary">srp19</name>
    <name evidence="7" type="ORF">NEF87_004236</name>
</gene>
<dbReference type="EMBL" id="CP104013">
    <property type="protein sequence ID" value="UYP47951.1"/>
    <property type="molecule type" value="Genomic_DNA"/>
</dbReference>
<protein>
    <recommendedName>
        <fullName evidence="5">Signal recognition particle 19 kDa protein</fullName>
        <shortName evidence="5">SRP19</shortName>
    </recommendedName>
</protein>
<keyword evidence="5" id="KW-0694">RNA-binding</keyword>
<dbReference type="InterPro" id="IPR022938">
    <property type="entry name" value="SRP19_arc-type"/>
</dbReference>
<evidence type="ECO:0000256" key="3">
    <source>
        <dbReference type="ARBA" id="ARBA00023135"/>
    </source>
</evidence>
<feature type="compositionally biased region" description="Basic residues" evidence="6">
    <location>
        <begin position="94"/>
        <end position="114"/>
    </location>
</feature>
<comment type="subunit">
    <text evidence="5">Part of the signal recognition particle protein translocation system, which is composed of SRP and FtsY. Archaeal SRP consists of a 7S RNA molecule of 300 nucleotides and two protein subunits: SRP54 and SRP19.</text>
</comment>
<comment type="function">
    <text evidence="5">Involved in targeting and insertion of nascent membrane proteins into the cytoplasmic membrane. Binds directly to 7S RNA and mediates binding of the 54 kDa subunit of the SRP.</text>
</comment>
<evidence type="ECO:0000256" key="4">
    <source>
        <dbReference type="ARBA" id="ARBA00023274"/>
    </source>
</evidence>
<evidence type="ECO:0000313" key="8">
    <source>
        <dbReference type="Proteomes" id="UP001208689"/>
    </source>
</evidence>
<dbReference type="HAMAP" id="MF_00305">
    <property type="entry name" value="SRP19"/>
    <property type="match status" value="1"/>
</dbReference>
<feature type="region of interest" description="Disordered" evidence="6">
    <location>
        <begin position="88"/>
        <end position="131"/>
    </location>
</feature>
<comment type="similarity">
    <text evidence="5">Belongs to the SRP19 family.</text>
</comment>
<evidence type="ECO:0000313" key="7">
    <source>
        <dbReference type="EMBL" id="UYP47951.1"/>
    </source>
</evidence>
<dbReference type="SUPFAM" id="SSF69695">
    <property type="entry name" value="SRP19"/>
    <property type="match status" value="1"/>
</dbReference>
<dbReference type="PANTHER" id="PTHR17453">
    <property type="entry name" value="SIGNAL RECOGNITION PARTICLE 19 KD PROTEIN"/>
    <property type="match status" value="1"/>
</dbReference>
<accession>A0ABY6HWP6</accession>
<reference evidence="7" key="1">
    <citation type="submission" date="2022-09" db="EMBL/GenBank/DDBJ databases">
        <title>Actin cytoskeleton and complex cell architecture in an #Asgard archaeon.</title>
        <authorList>
            <person name="Ponce Toledo R.I."/>
            <person name="Schleper C."/>
            <person name="Rodrigues Oliveira T."/>
            <person name="Wollweber F."/>
            <person name="Xu J."/>
            <person name="Rittmann S."/>
            <person name="Klingl A."/>
            <person name="Pilhofer M."/>
        </authorList>
    </citation>
    <scope>NUCLEOTIDE SEQUENCE</scope>
    <source>
        <strain evidence="7">B-35</strain>
    </source>
</reference>
<evidence type="ECO:0000256" key="5">
    <source>
        <dbReference type="HAMAP-Rule" id="MF_00305"/>
    </source>
</evidence>
<evidence type="ECO:0000256" key="6">
    <source>
        <dbReference type="SAM" id="MobiDB-lite"/>
    </source>
</evidence>
<dbReference type="InterPro" id="IPR036521">
    <property type="entry name" value="SRP19-like_sf"/>
</dbReference>
<comment type="subcellular location">
    <subcellularLocation>
        <location evidence="1 5">Cytoplasm</location>
    </subcellularLocation>
</comment>
<sequence>MRRKGLTIFWPQYFDKSRTVNMGRKISLESATEKPILKDLATAAQKLKFKYEIDPRSKYPRSTWDEPGLLLVDTLGQKKNDVLKKMAPEIQKARTNRLKQLKESKVKKKHKKKAQQADILRQKIAQQRKKK</sequence>
<dbReference type="Proteomes" id="UP001208689">
    <property type="component" value="Chromosome"/>
</dbReference>
<evidence type="ECO:0000256" key="2">
    <source>
        <dbReference type="ARBA" id="ARBA00022490"/>
    </source>
</evidence>
<dbReference type="PANTHER" id="PTHR17453:SF0">
    <property type="entry name" value="SIGNAL RECOGNITION PARTICLE 19 KDA PROTEIN"/>
    <property type="match status" value="1"/>
</dbReference>
<keyword evidence="2 5" id="KW-0963">Cytoplasm</keyword>
<keyword evidence="8" id="KW-1185">Reference proteome</keyword>
<proteinExistence type="inferred from homology"/>
<evidence type="ECO:0000256" key="1">
    <source>
        <dbReference type="ARBA" id="ARBA00004496"/>
    </source>
</evidence>
<dbReference type="Pfam" id="PF01922">
    <property type="entry name" value="SRP19"/>
    <property type="match status" value="1"/>
</dbReference>
<name>A0ABY6HWP6_9ARCH</name>
<dbReference type="Gene3D" id="3.30.56.30">
    <property type="entry name" value="Signal recognition particle, SRP19-like subunit"/>
    <property type="match status" value="1"/>
</dbReference>
<keyword evidence="3 5" id="KW-0733">Signal recognition particle</keyword>
<keyword evidence="4 5" id="KW-0687">Ribonucleoprotein</keyword>
<dbReference type="InterPro" id="IPR002778">
    <property type="entry name" value="Signal_recog_particle_SRP19"/>
</dbReference>
<organism evidence="7 8">
    <name type="scientific">Candidatus Lokiarchaeum ossiferum</name>
    <dbReference type="NCBI Taxonomy" id="2951803"/>
    <lineage>
        <taxon>Archaea</taxon>
        <taxon>Promethearchaeati</taxon>
        <taxon>Promethearchaeota</taxon>
        <taxon>Promethearchaeia</taxon>
        <taxon>Promethearchaeales</taxon>
        <taxon>Promethearchaeaceae</taxon>
        <taxon>Candidatus Lokiarchaeum</taxon>
    </lineage>
</organism>